<evidence type="ECO:0000313" key="3">
    <source>
        <dbReference type="Proteomes" id="UP000499080"/>
    </source>
</evidence>
<feature type="chain" id="PRO_5021405408" description="DUF19 domain-containing protein" evidence="1">
    <location>
        <begin position="19"/>
        <end position="204"/>
    </location>
</feature>
<name>A0A4Y2MZK9_ARAVE</name>
<dbReference type="OrthoDB" id="10339249at2759"/>
<sequence>MKLLILFAFGVLFGSVYCDSKCFNKKFVTCAQYYIKDIEKVYSSCDALKQQARCVYSAALECETSFIPEAYWYGKSVEIMCGKTADYIESYRKCFARAINDSNCQNKYEKIMKDKTTPKEILGGLKDTCKQMDWFGRCLQTHTEDYCGGTVSDYFYDTVVVMVLRLQKLLCTEVLFPADESIYELAISGLPRIMELMIALLNVP</sequence>
<dbReference type="EMBL" id="BGPR01008193">
    <property type="protein sequence ID" value="GBN32153.1"/>
    <property type="molecule type" value="Genomic_DNA"/>
</dbReference>
<protein>
    <recommendedName>
        <fullName evidence="4">DUF19 domain-containing protein</fullName>
    </recommendedName>
</protein>
<organism evidence="2 3">
    <name type="scientific">Araneus ventricosus</name>
    <name type="common">Orbweaver spider</name>
    <name type="synonym">Epeira ventricosa</name>
    <dbReference type="NCBI Taxonomy" id="182803"/>
    <lineage>
        <taxon>Eukaryota</taxon>
        <taxon>Metazoa</taxon>
        <taxon>Ecdysozoa</taxon>
        <taxon>Arthropoda</taxon>
        <taxon>Chelicerata</taxon>
        <taxon>Arachnida</taxon>
        <taxon>Araneae</taxon>
        <taxon>Araneomorphae</taxon>
        <taxon>Entelegynae</taxon>
        <taxon>Araneoidea</taxon>
        <taxon>Araneidae</taxon>
        <taxon>Araneus</taxon>
    </lineage>
</organism>
<feature type="signal peptide" evidence="1">
    <location>
        <begin position="1"/>
        <end position="18"/>
    </location>
</feature>
<reference evidence="2 3" key="1">
    <citation type="journal article" date="2019" name="Sci. Rep.">
        <title>Orb-weaving spider Araneus ventricosus genome elucidates the spidroin gene catalogue.</title>
        <authorList>
            <person name="Kono N."/>
            <person name="Nakamura H."/>
            <person name="Ohtoshi R."/>
            <person name="Moran D.A.P."/>
            <person name="Shinohara A."/>
            <person name="Yoshida Y."/>
            <person name="Fujiwara M."/>
            <person name="Mori M."/>
            <person name="Tomita M."/>
            <person name="Arakawa K."/>
        </authorList>
    </citation>
    <scope>NUCLEOTIDE SEQUENCE [LARGE SCALE GENOMIC DNA]</scope>
</reference>
<comment type="caution">
    <text evidence="2">The sequence shown here is derived from an EMBL/GenBank/DDBJ whole genome shotgun (WGS) entry which is preliminary data.</text>
</comment>
<proteinExistence type="predicted"/>
<dbReference type="AlphaFoldDB" id="A0A4Y2MZK9"/>
<accession>A0A4Y2MZK9</accession>
<evidence type="ECO:0000256" key="1">
    <source>
        <dbReference type="SAM" id="SignalP"/>
    </source>
</evidence>
<keyword evidence="1" id="KW-0732">Signal</keyword>
<dbReference type="Proteomes" id="UP000499080">
    <property type="component" value="Unassembled WGS sequence"/>
</dbReference>
<keyword evidence="3" id="KW-1185">Reference proteome</keyword>
<gene>
    <name evidence="2" type="ORF">AVEN_136392_1</name>
</gene>
<evidence type="ECO:0000313" key="2">
    <source>
        <dbReference type="EMBL" id="GBN32153.1"/>
    </source>
</evidence>
<evidence type="ECO:0008006" key="4">
    <source>
        <dbReference type="Google" id="ProtNLM"/>
    </source>
</evidence>